<gene>
    <name evidence="3" type="ORF">CLV43_104504</name>
</gene>
<keyword evidence="1" id="KW-0472">Membrane</keyword>
<dbReference type="Proteomes" id="UP000239494">
    <property type="component" value="Unassembled WGS sequence"/>
</dbReference>
<accession>A0A2T0TAK1</accession>
<keyword evidence="4" id="KW-1185">Reference proteome</keyword>
<comment type="caution">
    <text evidence="3">The sequence shown here is derived from an EMBL/GenBank/DDBJ whole genome shotgun (WGS) entry which is preliminary data.</text>
</comment>
<dbReference type="Pfam" id="PF02517">
    <property type="entry name" value="Rce1-like"/>
    <property type="match status" value="1"/>
</dbReference>
<evidence type="ECO:0000259" key="2">
    <source>
        <dbReference type="Pfam" id="PF02517"/>
    </source>
</evidence>
<dbReference type="GO" id="GO:0004175">
    <property type="term" value="F:endopeptidase activity"/>
    <property type="evidence" value="ECO:0007669"/>
    <property type="project" value="UniProtKB-ARBA"/>
</dbReference>
<dbReference type="AlphaFoldDB" id="A0A2T0TAK1"/>
<dbReference type="OrthoDB" id="8453431at2"/>
<feature type="domain" description="CAAX prenyl protease 2/Lysostaphin resistance protein A-like" evidence="2">
    <location>
        <begin position="138"/>
        <end position="228"/>
    </location>
</feature>
<feature type="transmembrane region" description="Helical" evidence="1">
    <location>
        <begin position="125"/>
        <end position="151"/>
    </location>
</feature>
<dbReference type="GO" id="GO:0080120">
    <property type="term" value="P:CAAX-box protein maturation"/>
    <property type="evidence" value="ECO:0007669"/>
    <property type="project" value="UniProtKB-ARBA"/>
</dbReference>
<keyword evidence="1" id="KW-0812">Transmembrane</keyword>
<dbReference type="EMBL" id="PVTF01000004">
    <property type="protein sequence ID" value="PRY42669.1"/>
    <property type="molecule type" value="Genomic_DNA"/>
</dbReference>
<name>A0A2T0TAK1_9PSEU</name>
<dbReference type="RefSeq" id="WP_106188038.1">
    <property type="nucleotide sequence ID" value="NZ_PVTF01000004.1"/>
</dbReference>
<feature type="transmembrane region" description="Helical" evidence="1">
    <location>
        <begin position="12"/>
        <end position="35"/>
    </location>
</feature>
<protein>
    <recommendedName>
        <fullName evidence="2">CAAX prenyl protease 2/Lysostaphin resistance protein A-like domain-containing protein</fullName>
    </recommendedName>
</protein>
<feature type="transmembrane region" description="Helical" evidence="1">
    <location>
        <begin position="93"/>
        <end position="113"/>
    </location>
</feature>
<evidence type="ECO:0000256" key="1">
    <source>
        <dbReference type="SAM" id="Phobius"/>
    </source>
</evidence>
<evidence type="ECO:0000313" key="4">
    <source>
        <dbReference type="Proteomes" id="UP000239494"/>
    </source>
</evidence>
<dbReference type="InterPro" id="IPR003675">
    <property type="entry name" value="Rce1/LyrA-like_dom"/>
</dbReference>
<reference evidence="3 4" key="1">
    <citation type="submission" date="2018-03" db="EMBL/GenBank/DDBJ databases">
        <title>Genomic Encyclopedia of Archaeal and Bacterial Type Strains, Phase II (KMG-II): from individual species to whole genera.</title>
        <authorList>
            <person name="Goeker M."/>
        </authorList>
    </citation>
    <scope>NUCLEOTIDE SEQUENCE [LARGE SCALE GENOMIC DNA]</scope>
    <source>
        <strain evidence="3 4">DSM 44720</strain>
    </source>
</reference>
<keyword evidence="1" id="KW-1133">Transmembrane helix</keyword>
<sequence>MEEPTPVRAHWAFAAFFSGLAGYYLCTLAVTALTADRFDSFDVSDPPVLGPLLLLLFLPNLLLGAGPLTLSHLKGNGPSSDYGLKPTWRDVKVGLACGGLSLLLAWIVGVLLLSIRRDTADATSALEDIGLLSGGKSVWLAVAALFVFLGAPLTEELLTRGALWNALEHHRIPRLTILALTALIFAFLHEESWRTIGLFAQGMAIGTARMITGRTSSSIVAHATNNLLPAVYLYVGAS</sequence>
<evidence type="ECO:0000313" key="3">
    <source>
        <dbReference type="EMBL" id="PRY42669.1"/>
    </source>
</evidence>
<feature type="transmembrane region" description="Helical" evidence="1">
    <location>
        <begin position="171"/>
        <end position="188"/>
    </location>
</feature>
<proteinExistence type="predicted"/>
<organism evidence="3 4">
    <name type="scientific">Umezawaea tangerina</name>
    <dbReference type="NCBI Taxonomy" id="84725"/>
    <lineage>
        <taxon>Bacteria</taxon>
        <taxon>Bacillati</taxon>
        <taxon>Actinomycetota</taxon>
        <taxon>Actinomycetes</taxon>
        <taxon>Pseudonocardiales</taxon>
        <taxon>Pseudonocardiaceae</taxon>
        <taxon>Umezawaea</taxon>
    </lineage>
</organism>
<feature type="transmembrane region" description="Helical" evidence="1">
    <location>
        <begin position="47"/>
        <end position="73"/>
    </location>
</feature>